<dbReference type="InterPro" id="IPR036397">
    <property type="entry name" value="RNaseH_sf"/>
</dbReference>
<evidence type="ECO:0000313" key="1">
    <source>
        <dbReference type="EMBL" id="KAL1613225.1"/>
    </source>
</evidence>
<dbReference type="InterPro" id="IPR012337">
    <property type="entry name" value="RNaseH-like_sf"/>
</dbReference>
<dbReference type="SUPFAM" id="SSF53098">
    <property type="entry name" value="Ribonuclease H-like"/>
    <property type="match status" value="1"/>
</dbReference>
<dbReference type="Proteomes" id="UP001521785">
    <property type="component" value="Unassembled WGS sequence"/>
</dbReference>
<gene>
    <name evidence="1" type="ORF">SLS60_001457</name>
</gene>
<protein>
    <submittedName>
        <fullName evidence="1">Uncharacterized protein</fullName>
    </submittedName>
</protein>
<evidence type="ECO:0000313" key="2">
    <source>
        <dbReference type="Proteomes" id="UP001521785"/>
    </source>
</evidence>
<dbReference type="EMBL" id="JAKJXO020000001">
    <property type="protein sequence ID" value="KAL1613225.1"/>
    <property type="molecule type" value="Genomic_DNA"/>
</dbReference>
<proteinExistence type="predicted"/>
<keyword evidence="2" id="KW-1185">Reference proteome</keyword>
<organism evidence="1 2">
    <name type="scientific">Paraconiothyrium brasiliense</name>
    <dbReference type="NCBI Taxonomy" id="300254"/>
    <lineage>
        <taxon>Eukaryota</taxon>
        <taxon>Fungi</taxon>
        <taxon>Dikarya</taxon>
        <taxon>Ascomycota</taxon>
        <taxon>Pezizomycotina</taxon>
        <taxon>Dothideomycetes</taxon>
        <taxon>Pleosporomycetidae</taxon>
        <taxon>Pleosporales</taxon>
        <taxon>Massarineae</taxon>
        <taxon>Didymosphaeriaceae</taxon>
        <taxon>Paraconiothyrium</taxon>
    </lineage>
</organism>
<dbReference type="Gene3D" id="3.30.420.10">
    <property type="entry name" value="Ribonuclease H-like superfamily/Ribonuclease H"/>
    <property type="match status" value="1"/>
</dbReference>
<sequence length="317" mass="36562">MGRPASDATEYCPAVAALVMSKPNNPSFYRSAARLQPATKMHAQAYDNENLPADACKSPTAKTLYQPEILELKATLRSMFRAWKKDRDESSKADWSNKPRVVFYRDSYHEIDPLTHEREVEHITEAYQNVFTKTEDPPLSYVTVMRNSRVHSPIPEDKQDKDDVCTPHFTFTTSEFAMGDPTRKEDGAKYQYLVHSNGDKSKMTLGKLRDLTGLLNISSQLCHYTSLALPVNYARKLARRVLSYYDYVSHKDISNYPGLAKLTPYDAVTGREQMNEVKQNLQVIAKRSKPWDWVRDNKKEAHIRPWNKKLDDKMFFL</sequence>
<name>A0ABR3S947_9PLEO</name>
<comment type="caution">
    <text evidence="1">The sequence shown here is derived from an EMBL/GenBank/DDBJ whole genome shotgun (WGS) entry which is preliminary data.</text>
</comment>
<reference evidence="1 2" key="1">
    <citation type="submission" date="2024-02" db="EMBL/GenBank/DDBJ databases">
        <title>De novo assembly and annotation of 12 fungi associated with fruit tree decline syndrome in Ontario, Canada.</title>
        <authorList>
            <person name="Sulman M."/>
            <person name="Ellouze W."/>
            <person name="Ilyukhin E."/>
        </authorList>
    </citation>
    <scope>NUCLEOTIDE SEQUENCE [LARGE SCALE GENOMIC DNA]</scope>
    <source>
        <strain evidence="1 2">M42-189</strain>
    </source>
</reference>
<accession>A0ABR3S947</accession>